<feature type="binding site" evidence="1">
    <location>
        <position position="126"/>
    </location>
    <ligand>
        <name>Mg(2+)</name>
        <dbReference type="ChEBI" id="CHEBI:18420"/>
    </ligand>
</feature>
<protein>
    <submittedName>
        <fullName evidence="2">Putative methytransferase</fullName>
    </submittedName>
</protein>
<accession>A0A0B6S0Z1</accession>
<keyword evidence="1" id="KW-0479">Metal-binding</keyword>
<evidence type="ECO:0000313" key="3">
    <source>
        <dbReference type="Proteomes" id="UP000031838"/>
    </source>
</evidence>
<dbReference type="OrthoDB" id="9805307at2"/>
<feature type="binding site" evidence="1">
    <location>
        <begin position="103"/>
        <end position="106"/>
    </location>
    <ligand>
        <name>substrate</name>
    </ligand>
</feature>
<dbReference type="GO" id="GO:0046872">
    <property type="term" value="F:metal ion binding"/>
    <property type="evidence" value="ECO:0007669"/>
    <property type="project" value="UniProtKB-KW"/>
</dbReference>
<reference evidence="2 3" key="2">
    <citation type="journal article" date="2016" name="Appl. Microbiol. Biotechnol.">
        <title>Mutations improving production and secretion of extracellular lipase by Burkholderia glumae PG1.</title>
        <authorList>
            <person name="Knapp A."/>
            <person name="Voget S."/>
            <person name="Gao R."/>
            <person name="Zaburannyi N."/>
            <person name="Krysciak D."/>
            <person name="Breuer M."/>
            <person name="Hauer B."/>
            <person name="Streit W.R."/>
            <person name="Muller R."/>
            <person name="Daniel R."/>
            <person name="Jaeger K.E."/>
        </authorList>
    </citation>
    <scope>NUCLEOTIDE SEQUENCE [LARGE SCALE GENOMIC DNA]</scope>
    <source>
        <strain evidence="2 3">PG1</strain>
    </source>
</reference>
<reference evidence="3" key="1">
    <citation type="submission" date="2011-03" db="EMBL/GenBank/DDBJ databases">
        <authorList>
            <person name="Voget S."/>
            <person name="Streit W.R."/>
            <person name="Jaeger K.E."/>
            <person name="Daniel R."/>
        </authorList>
    </citation>
    <scope>NUCLEOTIDE SEQUENCE [LARGE SCALE GENOMIC DNA]</scope>
    <source>
        <strain evidence="3">PG1</strain>
    </source>
</reference>
<keyword evidence="2" id="KW-0808">Transferase</keyword>
<evidence type="ECO:0000313" key="2">
    <source>
        <dbReference type="EMBL" id="AJK45871.1"/>
    </source>
</evidence>
<dbReference type="CDD" id="cd16841">
    <property type="entry name" value="RraA_family"/>
    <property type="match status" value="1"/>
</dbReference>
<dbReference type="HOGENOM" id="CLU_072626_3_0_4"/>
<organism evidence="2 3">
    <name type="scientific">Burkholderia plantarii</name>
    <dbReference type="NCBI Taxonomy" id="41899"/>
    <lineage>
        <taxon>Bacteria</taxon>
        <taxon>Pseudomonadati</taxon>
        <taxon>Pseudomonadota</taxon>
        <taxon>Betaproteobacteria</taxon>
        <taxon>Burkholderiales</taxon>
        <taxon>Burkholderiaceae</taxon>
        <taxon>Burkholderia</taxon>
    </lineage>
</organism>
<dbReference type="GO" id="GO:0016740">
    <property type="term" value="F:transferase activity"/>
    <property type="evidence" value="ECO:0007669"/>
    <property type="project" value="UniProtKB-KW"/>
</dbReference>
<dbReference type="EMBL" id="CP002580">
    <property type="protein sequence ID" value="AJK45871.1"/>
    <property type="molecule type" value="Genomic_DNA"/>
</dbReference>
<sequence length="239" mass="25844">MTRLTDALRQQLETISTATLATALYKRGLRNQVIQGVTPLGRLDKSMVGEAFTLRYIPAREDRNGLEVFRDPEHPQRKAVETCPPGAVLVMDSRNDPRAASAGGILVTRLMKRGVAGVVTDGGFRDADEIARADIAAFHQRPSAPTNLTLHEALDIDVPIGCGGAPVFPGDVLVGDNDGVIVIPAHLVEAITTEAVEMTAFEDFVMEQVRAGETIIGLYPATHPATQEKFAAWRSRHGR</sequence>
<dbReference type="KEGG" id="bgp:BGL_1c13510"/>
<comment type="cofactor">
    <cofactor evidence="1">
        <name>Mg(2+)</name>
        <dbReference type="ChEBI" id="CHEBI:18420"/>
    </cofactor>
</comment>
<dbReference type="InterPro" id="IPR005493">
    <property type="entry name" value="RraA/RraA-like"/>
</dbReference>
<keyword evidence="3" id="KW-1185">Reference proteome</keyword>
<dbReference type="AlphaFoldDB" id="A0A0B6S0Z1"/>
<dbReference type="SUPFAM" id="SSF89562">
    <property type="entry name" value="RraA-like"/>
    <property type="match status" value="1"/>
</dbReference>
<dbReference type="NCBIfam" id="NF006093">
    <property type="entry name" value="PRK08245.1"/>
    <property type="match status" value="1"/>
</dbReference>
<gene>
    <name evidence="2" type="ORF">BGL_1c13510</name>
</gene>
<dbReference type="Pfam" id="PF03737">
    <property type="entry name" value="RraA-like"/>
    <property type="match status" value="1"/>
</dbReference>
<evidence type="ECO:0000256" key="1">
    <source>
        <dbReference type="PIRSR" id="PIRSR605493-1"/>
    </source>
</evidence>
<dbReference type="InterPro" id="IPR036704">
    <property type="entry name" value="RraA/RraA-like_sf"/>
</dbReference>
<dbReference type="RefSeq" id="WP_042624519.1">
    <property type="nucleotide sequence ID" value="NZ_CP002580.1"/>
</dbReference>
<proteinExistence type="predicted"/>
<name>A0A0B6S0Z1_BURPL</name>
<dbReference type="Proteomes" id="UP000031838">
    <property type="component" value="Chromosome 1"/>
</dbReference>
<dbReference type="PANTHER" id="PTHR33254:SF16">
    <property type="entry name" value="BLR3842 PROTEIN"/>
    <property type="match status" value="1"/>
</dbReference>
<feature type="binding site" evidence="1">
    <location>
        <position position="125"/>
    </location>
    <ligand>
        <name>substrate</name>
    </ligand>
</feature>
<dbReference type="PANTHER" id="PTHR33254">
    <property type="entry name" value="4-HYDROXY-4-METHYL-2-OXOGLUTARATE ALDOLASE 3-RELATED"/>
    <property type="match status" value="1"/>
</dbReference>
<keyword evidence="1" id="KW-0460">Magnesium</keyword>
<dbReference type="Gene3D" id="3.50.30.40">
    <property type="entry name" value="Ribonuclease E inhibitor RraA/RraA-like"/>
    <property type="match status" value="1"/>
</dbReference>